<dbReference type="Gene3D" id="1.10.10.10">
    <property type="entry name" value="Winged helix-like DNA-binding domain superfamily/Winged helix DNA-binding domain"/>
    <property type="match status" value="1"/>
</dbReference>
<sequence>MSKALQTTPQLPAAEVFRKPTAIIAIVPANKPLTVTARKAYNVMGRMAQRAGDTGDTGYAAPLKSILRGFGADSNAAGSLKRYLDEMMTTKVEWRQLSAGDTPLQAADAADVVVAGEPERLLMFTLVSQVELYKVGRDNWVRWWYPPAIRRQMTDPERWAQISLETVARLGTYAAVALYEICVRYKTTGRTARQHWSWWVPVLRGSEQAKQREWRKIKSELVVPALREINELSEIEITLVEHKEADGVHVQFEVSPRESHTAAAEAQQPVDVSLVNRALSLHLAEREVDALTERYGEAAMARALDLLDRHLNGSQPPADRLAHLKWILHGIAERAPRRPGPQGAIAAAAQPPLPRAAQASGRRVGPVDAAPQGAAAPAPAPAQPSLQAFSLRFDALEREQQGAWLAELRRWVVERGVATPLMVRRIDSGDWRSPLVLAWMQRLLTERGAL</sequence>
<evidence type="ECO:0000256" key="1">
    <source>
        <dbReference type="SAM" id="MobiDB-lite"/>
    </source>
</evidence>
<reference evidence="2 3" key="1">
    <citation type="submission" date="2023-11" db="EMBL/GenBank/DDBJ databases">
        <title>Draft genome of Azohydromonas lata strain H1 (DSM1123), a polyhydroxyalkanoate producer.</title>
        <authorList>
            <person name="Traversa D."/>
            <person name="D'Addabbo P."/>
            <person name="Pazzani C."/>
            <person name="Manzari C."/>
            <person name="Chiara M."/>
            <person name="Scrascia M."/>
        </authorList>
    </citation>
    <scope>NUCLEOTIDE SEQUENCE [LARGE SCALE GENOMIC DNA]</scope>
    <source>
        <strain evidence="2 3">H1</strain>
    </source>
</reference>
<evidence type="ECO:0000313" key="3">
    <source>
        <dbReference type="Proteomes" id="UP001293718"/>
    </source>
</evidence>
<protein>
    <submittedName>
        <fullName evidence="2">Replication initiation protein</fullName>
    </submittedName>
</protein>
<keyword evidence="3" id="KW-1185">Reference proteome</keyword>
<evidence type="ECO:0000313" key="2">
    <source>
        <dbReference type="EMBL" id="MDZ5460806.1"/>
    </source>
</evidence>
<accession>A0ABU5IPH8</accession>
<feature type="region of interest" description="Disordered" evidence="1">
    <location>
        <begin position="352"/>
        <end position="382"/>
    </location>
</feature>
<dbReference type="Proteomes" id="UP001293718">
    <property type="component" value="Unassembled WGS sequence"/>
</dbReference>
<proteinExistence type="predicted"/>
<gene>
    <name evidence="2" type="ORF">SM757_29945</name>
</gene>
<dbReference type="EMBL" id="JAXOJX010000083">
    <property type="protein sequence ID" value="MDZ5460806.1"/>
    <property type="molecule type" value="Genomic_DNA"/>
</dbReference>
<name>A0ABU5IPH8_9BURK</name>
<comment type="caution">
    <text evidence="2">The sequence shown here is derived from an EMBL/GenBank/DDBJ whole genome shotgun (WGS) entry which is preliminary data.</text>
</comment>
<dbReference type="RefSeq" id="WP_322468142.1">
    <property type="nucleotide sequence ID" value="NZ_JAXOJX010000083.1"/>
</dbReference>
<dbReference type="InterPro" id="IPR036390">
    <property type="entry name" value="WH_DNA-bd_sf"/>
</dbReference>
<dbReference type="InterPro" id="IPR036388">
    <property type="entry name" value="WH-like_DNA-bd_sf"/>
</dbReference>
<organism evidence="2 3">
    <name type="scientific">Azohydromonas lata</name>
    <dbReference type="NCBI Taxonomy" id="45677"/>
    <lineage>
        <taxon>Bacteria</taxon>
        <taxon>Pseudomonadati</taxon>
        <taxon>Pseudomonadota</taxon>
        <taxon>Betaproteobacteria</taxon>
        <taxon>Burkholderiales</taxon>
        <taxon>Sphaerotilaceae</taxon>
        <taxon>Azohydromonas</taxon>
    </lineage>
</organism>
<dbReference type="SUPFAM" id="SSF46785">
    <property type="entry name" value="Winged helix' DNA-binding domain"/>
    <property type="match status" value="1"/>
</dbReference>